<feature type="region of interest" description="Disordered" evidence="1">
    <location>
        <begin position="330"/>
        <end position="390"/>
    </location>
</feature>
<feature type="compositionally biased region" description="Low complexity" evidence="1">
    <location>
        <begin position="433"/>
        <end position="452"/>
    </location>
</feature>
<proteinExistence type="predicted"/>
<evidence type="ECO:0000313" key="2">
    <source>
        <dbReference type="EMBL" id="RVW15101.1"/>
    </source>
</evidence>
<dbReference type="Gene3D" id="3.10.450.700">
    <property type="match status" value="1"/>
</dbReference>
<evidence type="ECO:0000313" key="3">
    <source>
        <dbReference type="Proteomes" id="UP000288805"/>
    </source>
</evidence>
<evidence type="ECO:0000256" key="1">
    <source>
        <dbReference type="SAM" id="MobiDB-lite"/>
    </source>
</evidence>
<reference evidence="2 3" key="1">
    <citation type="journal article" date="2018" name="PLoS Genet.">
        <title>Population sequencing reveals clonal diversity and ancestral inbreeding in the grapevine cultivar Chardonnay.</title>
        <authorList>
            <person name="Roach M.J."/>
            <person name="Johnson D.L."/>
            <person name="Bohlmann J."/>
            <person name="van Vuuren H.J."/>
            <person name="Jones S.J."/>
            <person name="Pretorius I.S."/>
            <person name="Schmidt S.A."/>
            <person name="Borneman A.R."/>
        </authorList>
    </citation>
    <scope>NUCLEOTIDE SEQUENCE [LARGE SCALE GENOMIC DNA]</scope>
    <source>
        <strain evidence="3">cv. Chardonnay</strain>
        <tissue evidence="2">Leaf</tissue>
    </source>
</reference>
<dbReference type="Proteomes" id="UP000288805">
    <property type="component" value="Unassembled WGS sequence"/>
</dbReference>
<name>A0A438BVT4_VITVI</name>
<sequence length="553" mass="61355">MMKCKVEKFEVEKKSSQVKFEGSNGGTWVSVTERSRGFVVSVGFGREEVDWLTEHLKKAVELENTRGFTRKFRGENKIHLMEICFNNRGRFMKITEIATRRKPLLLVIPEGVKGNGWEVLRRAILSVQDYSDQVGEELKKTFGNTQMTGKWARAVICECKEKVQDWTHEGKAIARMMGVKGMVSINPISAFKGCFFVSTAGRAKWFQEQERLLVKGRPGRVTKVAREVVKLLDLTKVKLWVEMHPNVVLPALLEVEDGAWKHTIAVSVIEEEGEDDTVTSETSHCRYEWLKEGGCVSQTTKFAEGLRGSIRGNECYSRELLPRARYRCSMPETSTKAHPVRAQSGRKSRGLHAGPDAPQAHDAAASPSSLQRVGSSAKATTQPRSGDERAGVEVIHGEDGRADELQAQTLSNPSPPSETEDASYGRRTVGCKSISPSGLGLFLGGSKSSGMKGRSREEESAARKGKAPMVQMEDFTQGEKTMDSRKMWSKLFLPSATRRHGQRSSSDPLPLRSAAPLSEVRNLEVDGGMGSQQIRGIRESPIFHCLLPRICNS</sequence>
<feature type="region of interest" description="Disordered" evidence="1">
    <location>
        <begin position="405"/>
        <end position="468"/>
    </location>
</feature>
<comment type="caution">
    <text evidence="2">The sequence shown here is derived from an EMBL/GenBank/DDBJ whole genome shotgun (WGS) entry which is preliminary data.</text>
</comment>
<gene>
    <name evidence="2" type="ORF">CK203_083364</name>
</gene>
<evidence type="ECO:0008006" key="4">
    <source>
        <dbReference type="Google" id="ProtNLM"/>
    </source>
</evidence>
<feature type="compositionally biased region" description="Polar residues" evidence="1">
    <location>
        <begin position="366"/>
        <end position="384"/>
    </location>
</feature>
<accession>A0A438BVT4</accession>
<protein>
    <recommendedName>
        <fullName evidence="4">DUF4283 domain-containing protein</fullName>
    </recommendedName>
</protein>
<dbReference type="EMBL" id="QGNW01002605">
    <property type="protein sequence ID" value="RVW15101.1"/>
    <property type="molecule type" value="Genomic_DNA"/>
</dbReference>
<organism evidence="2 3">
    <name type="scientific">Vitis vinifera</name>
    <name type="common">Grape</name>
    <dbReference type="NCBI Taxonomy" id="29760"/>
    <lineage>
        <taxon>Eukaryota</taxon>
        <taxon>Viridiplantae</taxon>
        <taxon>Streptophyta</taxon>
        <taxon>Embryophyta</taxon>
        <taxon>Tracheophyta</taxon>
        <taxon>Spermatophyta</taxon>
        <taxon>Magnoliopsida</taxon>
        <taxon>eudicotyledons</taxon>
        <taxon>Gunneridae</taxon>
        <taxon>Pentapetalae</taxon>
        <taxon>rosids</taxon>
        <taxon>Vitales</taxon>
        <taxon>Vitaceae</taxon>
        <taxon>Viteae</taxon>
        <taxon>Vitis</taxon>
    </lineage>
</organism>
<dbReference type="AlphaFoldDB" id="A0A438BVT4"/>